<protein>
    <submittedName>
        <fullName evidence="3">Putative ribonuclease H-like domain-containing protein</fullName>
    </submittedName>
</protein>
<dbReference type="PANTHER" id="PTHR11439">
    <property type="entry name" value="GAG-POL-RELATED RETROTRANSPOSON"/>
    <property type="match status" value="1"/>
</dbReference>
<evidence type="ECO:0000259" key="2">
    <source>
        <dbReference type="Pfam" id="PF07727"/>
    </source>
</evidence>
<accession>A0A699I486</accession>
<proteinExistence type="predicted"/>
<dbReference type="EMBL" id="BKCJ010245198">
    <property type="protein sequence ID" value="GEZ14148.1"/>
    <property type="molecule type" value="Genomic_DNA"/>
</dbReference>
<feature type="domain" description="Reverse transcriptase Ty1/copia-type" evidence="2">
    <location>
        <begin position="267"/>
        <end position="380"/>
    </location>
</feature>
<dbReference type="InterPro" id="IPR043502">
    <property type="entry name" value="DNA/RNA_pol_sf"/>
</dbReference>
<dbReference type="InterPro" id="IPR013103">
    <property type="entry name" value="RVT_2"/>
</dbReference>
<dbReference type="PANTHER" id="PTHR11439:SF495">
    <property type="entry name" value="REVERSE TRANSCRIPTASE, RNA-DEPENDENT DNA POLYMERASE-RELATED"/>
    <property type="match status" value="1"/>
</dbReference>
<evidence type="ECO:0000313" key="3">
    <source>
        <dbReference type="EMBL" id="GEZ14148.1"/>
    </source>
</evidence>
<organism evidence="3">
    <name type="scientific">Tanacetum cinerariifolium</name>
    <name type="common">Dalmatian daisy</name>
    <name type="synonym">Chrysanthemum cinerariifolium</name>
    <dbReference type="NCBI Taxonomy" id="118510"/>
    <lineage>
        <taxon>Eukaryota</taxon>
        <taxon>Viridiplantae</taxon>
        <taxon>Streptophyta</taxon>
        <taxon>Embryophyta</taxon>
        <taxon>Tracheophyta</taxon>
        <taxon>Spermatophyta</taxon>
        <taxon>Magnoliopsida</taxon>
        <taxon>eudicotyledons</taxon>
        <taxon>Gunneridae</taxon>
        <taxon>Pentapetalae</taxon>
        <taxon>asterids</taxon>
        <taxon>campanulids</taxon>
        <taxon>Asterales</taxon>
        <taxon>Asteraceae</taxon>
        <taxon>Asteroideae</taxon>
        <taxon>Anthemideae</taxon>
        <taxon>Anthemidinae</taxon>
        <taxon>Tanacetum</taxon>
    </lineage>
</organism>
<sequence>MLKEIGLLLLRPQQGHPQQALKNKRIVSSGCSRHMTGNKAHLADYQEINDGGFVAFGLSKGKITGKVIDNFNGFSWVFSLATKDETSKGLRGNIAMPELHSKIELQKERIGLLLRTLVTKSNNKTPDELLNRRTPRLNFMRAFGCHVTILNTLDPLRKFKGKADEGFLVGYSVTRNQTDKNAGPQDTNGNAGTQDNVDVGKEVSDQHYILFHCGLLSLPLLRAQMTRLQMISLRMILMEPKKVSQALNDESWVDAMQEELLQFSLQKVWRLVDLPYGKKAIGTKWMYKNKKDERGIVVSNKARLVAQGHKQEEGIDYEEVFAPVTRIEAIMIFLAFTSFIGFIVYQMDVKSAFLYGTIEDEVYVSQPLGFIDPQFLNKVYVDDIIFGSTKKSLCDEFEALMHKRFYMSSIGELTFFLGLQVKQSEEGFFITQDKFQVTPNISHLHAVKRIFRYLKGQPKLGLWFPRDSLFDLEAYSDSDYVGANLDRKSTTGEYVAAANCCGQILWIQN</sequence>
<dbReference type="SUPFAM" id="SSF56672">
    <property type="entry name" value="DNA/RNA polymerases"/>
    <property type="match status" value="1"/>
</dbReference>
<comment type="caution">
    <text evidence="3">The sequence shown here is derived from an EMBL/GenBank/DDBJ whole genome shotgun (WGS) entry which is preliminary data.</text>
</comment>
<dbReference type="Pfam" id="PF07727">
    <property type="entry name" value="RVT_2"/>
    <property type="match status" value="1"/>
</dbReference>
<feature type="compositionally biased region" description="Polar residues" evidence="1">
    <location>
        <begin position="177"/>
        <end position="196"/>
    </location>
</feature>
<feature type="region of interest" description="Disordered" evidence="1">
    <location>
        <begin position="177"/>
        <end position="197"/>
    </location>
</feature>
<name>A0A699I486_TANCI</name>
<gene>
    <name evidence="3" type="ORF">Tci_486121</name>
</gene>
<dbReference type="AlphaFoldDB" id="A0A699I486"/>
<evidence type="ECO:0000256" key="1">
    <source>
        <dbReference type="SAM" id="MobiDB-lite"/>
    </source>
</evidence>
<reference evidence="3" key="1">
    <citation type="journal article" date="2019" name="Sci. Rep.">
        <title>Draft genome of Tanacetum cinerariifolium, the natural source of mosquito coil.</title>
        <authorList>
            <person name="Yamashiro T."/>
            <person name="Shiraishi A."/>
            <person name="Satake H."/>
            <person name="Nakayama K."/>
        </authorList>
    </citation>
    <scope>NUCLEOTIDE SEQUENCE</scope>
</reference>